<evidence type="ECO:0000259" key="1">
    <source>
        <dbReference type="Pfam" id="PF04101"/>
    </source>
</evidence>
<dbReference type="GO" id="GO:0016758">
    <property type="term" value="F:hexosyltransferase activity"/>
    <property type="evidence" value="ECO:0007669"/>
    <property type="project" value="InterPro"/>
</dbReference>
<evidence type="ECO:0000313" key="3">
    <source>
        <dbReference type="Proteomes" id="UP000306912"/>
    </source>
</evidence>
<protein>
    <recommendedName>
        <fullName evidence="1">Glycosyl transferase family 28 C-terminal domain-containing protein</fullName>
    </recommendedName>
</protein>
<evidence type="ECO:0000313" key="2">
    <source>
        <dbReference type="EMBL" id="TLG75256.1"/>
    </source>
</evidence>
<dbReference type="OrthoDB" id="9814973at2"/>
<sequence>MILILLGTQDSPFPRLMDQVEKAVQKLQLEDEIFAQVGVTDYASERMHISKYFSPEEYERLFNEADLIIAHGGAGTLFQAMHLQKKVIAMARLAEFGEHNDDHQVELVSKLAKGGYILDAHADVTRAIRKAQNFTPKPYDFSNQIVETVGKYIDEL</sequence>
<organism evidence="2 3">
    <name type="scientific">Culicoidibacter larvae</name>
    <dbReference type="NCBI Taxonomy" id="2579976"/>
    <lineage>
        <taxon>Bacteria</taxon>
        <taxon>Bacillati</taxon>
        <taxon>Bacillota</taxon>
        <taxon>Culicoidibacteria</taxon>
        <taxon>Culicoidibacterales</taxon>
        <taxon>Culicoidibacteraceae</taxon>
        <taxon>Culicoidibacter</taxon>
    </lineage>
</organism>
<dbReference type="RefSeq" id="WP_138190477.1">
    <property type="nucleotide sequence ID" value="NZ_VBWP01000003.1"/>
</dbReference>
<dbReference type="AlphaFoldDB" id="A0A5R8QE59"/>
<dbReference type="Pfam" id="PF04101">
    <property type="entry name" value="Glyco_tran_28_C"/>
    <property type="match status" value="1"/>
</dbReference>
<keyword evidence="3" id="KW-1185">Reference proteome</keyword>
<dbReference type="InParanoid" id="A0A5R8QE59"/>
<proteinExistence type="predicted"/>
<dbReference type="EMBL" id="VBWP01000003">
    <property type="protein sequence ID" value="TLG75256.1"/>
    <property type="molecule type" value="Genomic_DNA"/>
</dbReference>
<accession>A0A5R8QE59</accession>
<gene>
    <name evidence="2" type="ORF">FEZ08_04210</name>
</gene>
<dbReference type="Gene3D" id="3.40.50.2000">
    <property type="entry name" value="Glycogen Phosphorylase B"/>
    <property type="match status" value="1"/>
</dbReference>
<dbReference type="InterPro" id="IPR007235">
    <property type="entry name" value="Glyco_trans_28_C"/>
</dbReference>
<comment type="caution">
    <text evidence="2">The sequence shown here is derived from an EMBL/GenBank/DDBJ whole genome shotgun (WGS) entry which is preliminary data.</text>
</comment>
<name>A0A5R8QE59_9FIRM</name>
<reference evidence="2 3" key="1">
    <citation type="submission" date="2019-05" db="EMBL/GenBank/DDBJ databases">
        <title>Culicoidintestinum kansasii gen. nov., sp. nov. from the gastrointestinal tract of the biting midge, Culicoides sonorensis.</title>
        <authorList>
            <person name="Neupane S."/>
            <person name="Ghosh A."/>
            <person name="Gunther S."/>
            <person name="Martin K."/>
            <person name="Zurek L."/>
        </authorList>
    </citation>
    <scope>NUCLEOTIDE SEQUENCE [LARGE SCALE GENOMIC DNA]</scope>
    <source>
        <strain evidence="2 3">CS-1</strain>
    </source>
</reference>
<dbReference type="Proteomes" id="UP000306912">
    <property type="component" value="Unassembled WGS sequence"/>
</dbReference>
<feature type="domain" description="Glycosyl transferase family 28 C-terminal" evidence="1">
    <location>
        <begin position="1"/>
        <end position="134"/>
    </location>
</feature>
<dbReference type="SUPFAM" id="SSF53756">
    <property type="entry name" value="UDP-Glycosyltransferase/glycogen phosphorylase"/>
    <property type="match status" value="1"/>
</dbReference>